<name>A0A382XCN4_9ZZZZ</name>
<accession>A0A382XCN4</accession>
<sequence length="188" mass="20899">MSTDDSNPRFESEFDPDDIARDVDGRFKRRIVMNVPHRRNPKLQKVMQLVNADDELYALWTAANVNAVERLQMTDHGPVHVKIVMNIAVQMLRLLADVGVSTGVADNYDMEMNDAEVVVALAALLHDVGMSINRTDHEGFSLFIAQSKLGEILPELYSPREATIVRSEVLHAIISHRAGGKPLTLEAG</sequence>
<dbReference type="EMBL" id="UINC01166259">
    <property type="protein sequence ID" value="SVD68108.1"/>
    <property type="molecule type" value="Genomic_DNA"/>
</dbReference>
<proteinExistence type="predicted"/>
<feature type="non-terminal residue" evidence="2">
    <location>
        <position position="188"/>
    </location>
</feature>
<evidence type="ECO:0000313" key="2">
    <source>
        <dbReference type="EMBL" id="SVD68108.1"/>
    </source>
</evidence>
<dbReference type="InterPro" id="IPR006674">
    <property type="entry name" value="HD_domain"/>
</dbReference>
<dbReference type="InterPro" id="IPR003607">
    <property type="entry name" value="HD/PDEase_dom"/>
</dbReference>
<gene>
    <name evidence="2" type="ORF">METZ01_LOCUS420962</name>
</gene>
<evidence type="ECO:0000259" key="1">
    <source>
        <dbReference type="Pfam" id="PF01966"/>
    </source>
</evidence>
<dbReference type="InterPro" id="IPR039967">
    <property type="entry name" value="MJ1020-like"/>
</dbReference>
<dbReference type="AlphaFoldDB" id="A0A382XCN4"/>
<protein>
    <recommendedName>
        <fullName evidence="1">HD domain-containing protein</fullName>
    </recommendedName>
</protein>
<dbReference type="Gene3D" id="1.10.3210.10">
    <property type="entry name" value="Hypothetical protein af1432"/>
    <property type="match status" value="1"/>
</dbReference>
<organism evidence="2">
    <name type="scientific">marine metagenome</name>
    <dbReference type="NCBI Taxonomy" id="408172"/>
    <lineage>
        <taxon>unclassified sequences</taxon>
        <taxon>metagenomes</taxon>
        <taxon>ecological metagenomes</taxon>
    </lineage>
</organism>
<dbReference type="CDD" id="cd00077">
    <property type="entry name" value="HDc"/>
    <property type="match status" value="1"/>
</dbReference>
<feature type="domain" description="HD" evidence="1">
    <location>
        <begin position="89"/>
        <end position="186"/>
    </location>
</feature>
<dbReference type="SUPFAM" id="SSF109604">
    <property type="entry name" value="HD-domain/PDEase-like"/>
    <property type="match status" value="1"/>
</dbReference>
<dbReference type="PANTHER" id="PTHR40517:SF1">
    <property type="entry name" value="METAL-DEPENDENT PHOSPHOHYDROLASE, HD SUPERFAMILY-RELATED"/>
    <property type="match status" value="1"/>
</dbReference>
<reference evidence="2" key="1">
    <citation type="submission" date="2018-05" db="EMBL/GenBank/DDBJ databases">
        <authorList>
            <person name="Lanie J.A."/>
            <person name="Ng W.-L."/>
            <person name="Kazmierczak K.M."/>
            <person name="Andrzejewski T.M."/>
            <person name="Davidsen T.M."/>
            <person name="Wayne K.J."/>
            <person name="Tettelin H."/>
            <person name="Glass J.I."/>
            <person name="Rusch D."/>
            <person name="Podicherti R."/>
            <person name="Tsui H.-C.T."/>
            <person name="Winkler M.E."/>
        </authorList>
    </citation>
    <scope>NUCLEOTIDE SEQUENCE</scope>
</reference>
<dbReference type="PANTHER" id="PTHR40517">
    <property type="entry name" value="METAL-DEPENDENT PHOSPHOHYDROLASE, HD SUPERFAMILY-RELATED"/>
    <property type="match status" value="1"/>
</dbReference>
<dbReference type="Pfam" id="PF01966">
    <property type="entry name" value="HD"/>
    <property type="match status" value="1"/>
</dbReference>